<organism evidence="2 3">
    <name type="scientific">Aquimarina aggregata</name>
    <dbReference type="NCBI Taxonomy" id="1642818"/>
    <lineage>
        <taxon>Bacteria</taxon>
        <taxon>Pseudomonadati</taxon>
        <taxon>Bacteroidota</taxon>
        <taxon>Flavobacteriia</taxon>
        <taxon>Flavobacteriales</taxon>
        <taxon>Flavobacteriaceae</taxon>
        <taxon>Aquimarina</taxon>
    </lineage>
</organism>
<dbReference type="STRING" id="1642818.AWE51_14125"/>
<evidence type="ECO:0000259" key="1">
    <source>
        <dbReference type="Pfam" id="PF12680"/>
    </source>
</evidence>
<keyword evidence="3" id="KW-1185">Reference proteome</keyword>
<comment type="caution">
    <text evidence="2">The sequence shown here is derived from an EMBL/GenBank/DDBJ whole genome shotgun (WGS) entry which is preliminary data.</text>
</comment>
<evidence type="ECO:0000313" key="3">
    <source>
        <dbReference type="Proteomes" id="UP000076715"/>
    </source>
</evidence>
<dbReference type="OrthoDB" id="1633822at2"/>
<dbReference type="AlphaFoldDB" id="A0A162XNX8"/>
<sequence>MIRKAMRPRDVANEIGKCIAEGNIDNIVDFFHPDYRMSFPPTEAPKSGLDTVKEVFSSFIESKSVLNSTVTGEIINGNIALVQAKWNIKDSTGTIISEGNATEVFKQREDGSWVYYIDCPMGLPPIE</sequence>
<accession>A0A162XNX8</accession>
<dbReference type="InterPro" id="IPR037401">
    <property type="entry name" value="SnoaL-like"/>
</dbReference>
<proteinExistence type="predicted"/>
<name>A0A162XNX8_9FLAO</name>
<dbReference type="RefSeq" id="WP_066318374.1">
    <property type="nucleotide sequence ID" value="NZ_LQRT01000046.1"/>
</dbReference>
<dbReference type="Gene3D" id="3.10.450.50">
    <property type="match status" value="1"/>
</dbReference>
<reference evidence="2 3" key="1">
    <citation type="submission" date="2016-01" db="EMBL/GenBank/DDBJ databases">
        <title>The draft genome sequence of Aquimarina sp. RZW4-3-2.</title>
        <authorList>
            <person name="Wang Y."/>
        </authorList>
    </citation>
    <scope>NUCLEOTIDE SEQUENCE [LARGE SCALE GENOMIC DNA]</scope>
    <source>
        <strain evidence="2 3">RZW4-3-2</strain>
    </source>
</reference>
<evidence type="ECO:0000313" key="2">
    <source>
        <dbReference type="EMBL" id="KZS38722.1"/>
    </source>
</evidence>
<dbReference type="InterPro" id="IPR032710">
    <property type="entry name" value="NTF2-like_dom_sf"/>
</dbReference>
<feature type="domain" description="SnoaL-like" evidence="1">
    <location>
        <begin position="18"/>
        <end position="115"/>
    </location>
</feature>
<gene>
    <name evidence="2" type="ORF">AWE51_14125</name>
</gene>
<dbReference type="SUPFAM" id="SSF54427">
    <property type="entry name" value="NTF2-like"/>
    <property type="match status" value="1"/>
</dbReference>
<protein>
    <recommendedName>
        <fullName evidence="1">SnoaL-like domain-containing protein</fullName>
    </recommendedName>
</protein>
<dbReference type="EMBL" id="LQRT01000046">
    <property type="protein sequence ID" value="KZS38722.1"/>
    <property type="molecule type" value="Genomic_DNA"/>
</dbReference>
<dbReference type="Pfam" id="PF12680">
    <property type="entry name" value="SnoaL_2"/>
    <property type="match status" value="1"/>
</dbReference>
<dbReference type="Proteomes" id="UP000076715">
    <property type="component" value="Unassembled WGS sequence"/>
</dbReference>